<dbReference type="EMBL" id="CAJPIN010000776">
    <property type="protein sequence ID" value="CAG2053889.1"/>
    <property type="molecule type" value="Genomic_DNA"/>
</dbReference>
<proteinExistence type="predicted"/>
<dbReference type="SUPFAM" id="SSF49265">
    <property type="entry name" value="Fibronectin type III"/>
    <property type="match status" value="1"/>
</dbReference>
<dbReference type="PROSITE" id="PS50853">
    <property type="entry name" value="FN3"/>
    <property type="match status" value="1"/>
</dbReference>
<evidence type="ECO:0000313" key="4">
    <source>
        <dbReference type="EMBL" id="CAG2053889.1"/>
    </source>
</evidence>
<keyword evidence="2" id="KW-0812">Transmembrane</keyword>
<keyword evidence="5" id="KW-1185">Reference proteome</keyword>
<dbReference type="CDD" id="cd00063">
    <property type="entry name" value="FN3"/>
    <property type="match status" value="1"/>
</dbReference>
<keyword evidence="2" id="KW-0472">Membrane</keyword>
<feature type="domain" description="Fibronectin type-III" evidence="3">
    <location>
        <begin position="1"/>
        <end position="61"/>
    </location>
</feature>
<organism evidence="4 5">
    <name type="scientific">Timema podura</name>
    <name type="common">Walking stick</name>
    <dbReference type="NCBI Taxonomy" id="61482"/>
    <lineage>
        <taxon>Eukaryota</taxon>
        <taxon>Metazoa</taxon>
        <taxon>Ecdysozoa</taxon>
        <taxon>Arthropoda</taxon>
        <taxon>Hexapoda</taxon>
        <taxon>Insecta</taxon>
        <taxon>Pterygota</taxon>
        <taxon>Neoptera</taxon>
        <taxon>Polyneoptera</taxon>
        <taxon>Phasmatodea</taxon>
        <taxon>Timematodea</taxon>
        <taxon>Timematoidea</taxon>
        <taxon>Timematidae</taxon>
        <taxon>Timema</taxon>
    </lineage>
</organism>
<dbReference type="InterPro" id="IPR003961">
    <property type="entry name" value="FN3_dom"/>
</dbReference>
<feature type="region of interest" description="Disordered" evidence="1">
    <location>
        <begin position="182"/>
        <end position="206"/>
    </location>
</feature>
<sequence length="342" mass="37646">MELLELPGLSPRFNLSVPRGPPVFDVYGMEPGASYRVHLYATNAKGRSEPFVIEPITFKGVAKFTGPSTPLPMNPVLTGLIATATGLLIVVCAVVVALYRRHRRRRCPRASKLNQLDGNDDSAVVDSGCQGVGHTTPLNPTCASAGVIVVGDHRGVEETDPDIIPSKYERRPLKGFMKMYKTPPQRRRKKTVGGSEDEDEATPQREQLNHRHIAKEIHNEVNNVCSMRAHKGVTASSPIRALPADLTPSGSLHSKLGPEVYYDFAMPSAVSCELSVITKEAMGLLIIIITDDRQPMTNFIYHPPFIILIATWIKVVLTRPDIIRVKWRTEGGFKGLAHDMAN</sequence>
<feature type="transmembrane region" description="Helical" evidence="2">
    <location>
        <begin position="76"/>
        <end position="99"/>
    </location>
</feature>
<dbReference type="Proteomes" id="UP001153148">
    <property type="component" value="Unassembled WGS sequence"/>
</dbReference>
<dbReference type="InterPro" id="IPR036116">
    <property type="entry name" value="FN3_sf"/>
</dbReference>
<keyword evidence="2" id="KW-1133">Transmembrane helix</keyword>
<accession>A0ABN7NDF7</accession>
<protein>
    <recommendedName>
        <fullName evidence="3">Fibronectin type-III domain-containing protein</fullName>
    </recommendedName>
</protein>
<evidence type="ECO:0000256" key="1">
    <source>
        <dbReference type="SAM" id="MobiDB-lite"/>
    </source>
</evidence>
<evidence type="ECO:0000313" key="5">
    <source>
        <dbReference type="Proteomes" id="UP001153148"/>
    </source>
</evidence>
<name>A0ABN7NDF7_TIMPD</name>
<gene>
    <name evidence="4" type="ORF">TPAB3V08_LOCUS933</name>
</gene>
<comment type="caution">
    <text evidence="4">The sequence shown here is derived from an EMBL/GenBank/DDBJ whole genome shotgun (WGS) entry which is preliminary data.</text>
</comment>
<evidence type="ECO:0000256" key="2">
    <source>
        <dbReference type="SAM" id="Phobius"/>
    </source>
</evidence>
<evidence type="ECO:0000259" key="3">
    <source>
        <dbReference type="PROSITE" id="PS50853"/>
    </source>
</evidence>
<reference evidence="4" key="1">
    <citation type="submission" date="2021-03" db="EMBL/GenBank/DDBJ databases">
        <authorList>
            <person name="Tran Van P."/>
        </authorList>
    </citation>
    <scope>NUCLEOTIDE SEQUENCE</scope>
</reference>